<name>A0ABV1E9X3_9FIRM</name>
<evidence type="ECO:0000313" key="2">
    <source>
        <dbReference type="Proteomes" id="UP001464378"/>
    </source>
</evidence>
<evidence type="ECO:0000313" key="1">
    <source>
        <dbReference type="EMBL" id="MEQ2444109.1"/>
    </source>
</evidence>
<accession>A0ABV1E9X3</accession>
<comment type="caution">
    <text evidence="1">The sequence shown here is derived from an EMBL/GenBank/DDBJ whole genome shotgun (WGS) entry which is preliminary data.</text>
</comment>
<dbReference type="EMBL" id="JBBMFK010000019">
    <property type="protein sequence ID" value="MEQ2444109.1"/>
    <property type="molecule type" value="Genomic_DNA"/>
</dbReference>
<organism evidence="1 2">
    <name type="scientific">Pseudoflavonifractor intestinihominis</name>
    <dbReference type="NCBI Taxonomy" id="3133171"/>
    <lineage>
        <taxon>Bacteria</taxon>
        <taxon>Bacillati</taxon>
        <taxon>Bacillota</taxon>
        <taxon>Clostridia</taxon>
        <taxon>Eubacteriales</taxon>
        <taxon>Oscillospiraceae</taxon>
        <taxon>Pseudoflavonifractor</taxon>
    </lineage>
</organism>
<dbReference type="Proteomes" id="UP001464378">
    <property type="component" value="Unassembled WGS sequence"/>
</dbReference>
<keyword evidence="2" id="KW-1185">Reference proteome</keyword>
<gene>
    <name evidence="1" type="ORF">WMO64_11610</name>
</gene>
<proteinExistence type="predicted"/>
<dbReference type="RefSeq" id="WP_349232110.1">
    <property type="nucleotide sequence ID" value="NZ_JBBMFK010000019.1"/>
</dbReference>
<protein>
    <submittedName>
        <fullName evidence="1">Uncharacterized protein</fullName>
    </submittedName>
</protein>
<sequence>MSKKRKEEWAFFLNDRSRIAYNALCRKCVYNCKQSFRAAVIVCPHYHSKRSRRPP</sequence>
<reference evidence="1 2" key="1">
    <citation type="submission" date="2024-03" db="EMBL/GenBank/DDBJ databases">
        <title>Human intestinal bacterial collection.</title>
        <authorList>
            <person name="Pauvert C."/>
            <person name="Hitch T.C.A."/>
            <person name="Clavel T."/>
        </authorList>
    </citation>
    <scope>NUCLEOTIDE SEQUENCE [LARGE SCALE GENOMIC DNA]</scope>
    <source>
        <strain evidence="1 2">CLA-AP-H29</strain>
    </source>
</reference>